<evidence type="ECO:0000313" key="1">
    <source>
        <dbReference type="EMBL" id="NVP54183.1"/>
    </source>
</evidence>
<dbReference type="Proteomes" id="UP000659172">
    <property type="component" value="Unassembled WGS sequence"/>
</dbReference>
<proteinExistence type="predicted"/>
<dbReference type="EMBL" id="JABXYK010000002">
    <property type="protein sequence ID" value="NVP54183.1"/>
    <property type="molecule type" value="Genomic_DNA"/>
</dbReference>
<dbReference type="InterPro" id="IPR029063">
    <property type="entry name" value="SAM-dependent_MTases_sf"/>
</dbReference>
<accession>A0ABX2QBX3</accession>
<dbReference type="InterPro" id="IPR025690">
    <property type="entry name" value="Methyltransf_put"/>
</dbReference>
<comment type="caution">
    <text evidence="1">The sequence shown here is derived from an EMBL/GenBank/DDBJ whole genome shotgun (WGS) entry which is preliminary data.</text>
</comment>
<evidence type="ECO:0008006" key="3">
    <source>
        <dbReference type="Google" id="ProtNLM"/>
    </source>
</evidence>
<name>A0ABX2QBX3_9HYPH</name>
<dbReference type="RefSeq" id="WP_176948244.1">
    <property type="nucleotide sequence ID" value="NZ_JABXYK010000002.1"/>
</dbReference>
<dbReference type="Gene3D" id="3.40.50.150">
    <property type="entry name" value="Vaccinia Virus protein VP39"/>
    <property type="match status" value="1"/>
</dbReference>
<protein>
    <recommendedName>
        <fullName evidence="3">S-adenosylmethionine-dependent methyltransferase</fullName>
    </recommendedName>
</protein>
<keyword evidence="2" id="KW-1185">Reference proteome</keyword>
<reference evidence="1 2" key="1">
    <citation type="submission" date="2020-06" db="EMBL/GenBank/DDBJ databases">
        <title>Rhizobium sp.nov. isolated from the tomato plant.</title>
        <authorList>
            <person name="Thin K.K."/>
            <person name="Zhang X."/>
            <person name="He S."/>
        </authorList>
    </citation>
    <scope>NUCLEOTIDE SEQUENCE [LARGE SCALE GENOMIC DNA]</scope>
    <source>
        <strain evidence="1 2">DBTS2</strain>
    </source>
</reference>
<dbReference type="Pfam" id="PF12692">
    <property type="entry name" value="Methyltransf_17"/>
    <property type="match status" value="1"/>
</dbReference>
<sequence>MSRLDSFIRRLTAQRDILNYVSEHLALPDEGAVMEIGLGNGRTFSHLRELYPRRRILAFDRACGAHASSVPEPGCLMLGEICDTGKKFETGEAALVHADIGTGYPEKDAVTLTWLPQMVAGMLAPGGIAVSGLPLDEPSLQRLEVPESVPQDRYFLYRKG</sequence>
<dbReference type="SUPFAM" id="SSF53335">
    <property type="entry name" value="S-adenosyl-L-methionine-dependent methyltransferases"/>
    <property type="match status" value="1"/>
</dbReference>
<organism evidence="1 2">
    <name type="scientific">Mycoplana rhizolycopersici</name>
    <dbReference type="NCBI Taxonomy" id="2746702"/>
    <lineage>
        <taxon>Bacteria</taxon>
        <taxon>Pseudomonadati</taxon>
        <taxon>Pseudomonadota</taxon>
        <taxon>Alphaproteobacteria</taxon>
        <taxon>Hyphomicrobiales</taxon>
        <taxon>Rhizobiaceae</taxon>
        <taxon>Mycoplana</taxon>
    </lineage>
</organism>
<evidence type="ECO:0000313" key="2">
    <source>
        <dbReference type="Proteomes" id="UP000659172"/>
    </source>
</evidence>
<gene>
    <name evidence="1" type="ORF">HV823_02825</name>
</gene>